<keyword evidence="2" id="KW-1185">Reference proteome</keyword>
<dbReference type="Proteomes" id="UP000241462">
    <property type="component" value="Unassembled WGS sequence"/>
</dbReference>
<dbReference type="AlphaFoldDB" id="A0A2T3AHE4"/>
<dbReference type="SUPFAM" id="SSF56399">
    <property type="entry name" value="ADP-ribosylation"/>
    <property type="match status" value="1"/>
</dbReference>
<dbReference type="STRING" id="2025994.A0A2T3AHE4"/>
<sequence>MPAPSVLPEFVYKIVDSAPPSPLPRVFPPSDLDKQDGFIHLSTGRQVPITAGLFFASHTTLWLIKIRLAALTAEPATGNMVKWDDPPNDNDGCPHLYGNFGAVEVDSVQEFERKTGCSAGGYGQDEEWKDVFAASKWLE</sequence>
<dbReference type="Pfam" id="PF06108">
    <property type="entry name" value="DUF952"/>
    <property type="match status" value="1"/>
</dbReference>
<proteinExistence type="predicted"/>
<evidence type="ECO:0008006" key="3">
    <source>
        <dbReference type="Google" id="ProtNLM"/>
    </source>
</evidence>
<name>A0A2T3AHE4_9PEZI</name>
<reference evidence="1 2" key="1">
    <citation type="journal article" date="2018" name="Mycol. Prog.">
        <title>Coniella lustricola, a new species from submerged detritus.</title>
        <authorList>
            <person name="Raudabaugh D.B."/>
            <person name="Iturriaga T."/>
            <person name="Carver A."/>
            <person name="Mondo S."/>
            <person name="Pangilinan J."/>
            <person name="Lipzen A."/>
            <person name="He G."/>
            <person name="Amirebrahimi M."/>
            <person name="Grigoriev I.V."/>
            <person name="Miller A.N."/>
        </authorList>
    </citation>
    <scope>NUCLEOTIDE SEQUENCE [LARGE SCALE GENOMIC DNA]</scope>
    <source>
        <strain evidence="1 2">B22-T-1</strain>
    </source>
</reference>
<dbReference type="OrthoDB" id="3335358at2759"/>
<dbReference type="Gene3D" id="3.20.170.20">
    <property type="entry name" value="Protein of unknown function DUF952"/>
    <property type="match status" value="1"/>
</dbReference>
<evidence type="ECO:0000313" key="1">
    <source>
        <dbReference type="EMBL" id="PSR97660.1"/>
    </source>
</evidence>
<dbReference type="InParanoid" id="A0A2T3AHE4"/>
<accession>A0A2T3AHE4</accession>
<protein>
    <recommendedName>
        <fullName evidence="3">DUF952 domain-containing protein</fullName>
    </recommendedName>
</protein>
<dbReference type="PANTHER" id="PTHR34129">
    <property type="entry name" value="BLR1139 PROTEIN"/>
    <property type="match status" value="1"/>
</dbReference>
<gene>
    <name evidence="1" type="ORF">BD289DRAFT_450787</name>
</gene>
<dbReference type="PANTHER" id="PTHR34129:SF1">
    <property type="entry name" value="DUF952 DOMAIN-CONTAINING PROTEIN"/>
    <property type="match status" value="1"/>
</dbReference>
<organism evidence="1 2">
    <name type="scientific">Coniella lustricola</name>
    <dbReference type="NCBI Taxonomy" id="2025994"/>
    <lineage>
        <taxon>Eukaryota</taxon>
        <taxon>Fungi</taxon>
        <taxon>Dikarya</taxon>
        <taxon>Ascomycota</taxon>
        <taxon>Pezizomycotina</taxon>
        <taxon>Sordariomycetes</taxon>
        <taxon>Sordariomycetidae</taxon>
        <taxon>Diaporthales</taxon>
        <taxon>Schizoparmaceae</taxon>
        <taxon>Coniella</taxon>
    </lineage>
</organism>
<dbReference type="InterPro" id="IPR009297">
    <property type="entry name" value="DUF952"/>
</dbReference>
<dbReference type="EMBL" id="KZ678389">
    <property type="protein sequence ID" value="PSR97660.1"/>
    <property type="molecule type" value="Genomic_DNA"/>
</dbReference>
<evidence type="ECO:0000313" key="2">
    <source>
        <dbReference type="Proteomes" id="UP000241462"/>
    </source>
</evidence>